<dbReference type="InterPro" id="IPR038371">
    <property type="entry name" value="Cu_polyphenol_OxRdtase_sf"/>
</dbReference>
<dbReference type="PANTHER" id="PTHR30616">
    <property type="entry name" value="UNCHARACTERIZED PROTEIN YFIH"/>
    <property type="match status" value="1"/>
</dbReference>
<dbReference type="NCBIfam" id="TIGR00726">
    <property type="entry name" value="peptidoglycan editing factor PgeF"/>
    <property type="match status" value="1"/>
</dbReference>
<comment type="catalytic activity">
    <reaction evidence="9">
        <text>S-methyl-5'-thioadenosine + phosphate = 5-(methylsulfanyl)-alpha-D-ribose 1-phosphate + adenine</text>
        <dbReference type="Rhea" id="RHEA:11852"/>
        <dbReference type="ChEBI" id="CHEBI:16708"/>
        <dbReference type="ChEBI" id="CHEBI:17509"/>
        <dbReference type="ChEBI" id="CHEBI:43474"/>
        <dbReference type="ChEBI" id="CHEBI:58533"/>
        <dbReference type="EC" id="2.4.2.28"/>
    </reaction>
    <physiologicalReaction direction="left-to-right" evidence="9">
        <dbReference type="Rhea" id="RHEA:11853"/>
    </physiologicalReaction>
</comment>
<comment type="catalytic activity">
    <reaction evidence="8">
        <text>adenosine + phosphate = alpha-D-ribose 1-phosphate + adenine</text>
        <dbReference type="Rhea" id="RHEA:27642"/>
        <dbReference type="ChEBI" id="CHEBI:16335"/>
        <dbReference type="ChEBI" id="CHEBI:16708"/>
        <dbReference type="ChEBI" id="CHEBI:43474"/>
        <dbReference type="ChEBI" id="CHEBI:57720"/>
        <dbReference type="EC" id="2.4.2.1"/>
    </reaction>
    <physiologicalReaction direction="left-to-right" evidence="8">
        <dbReference type="Rhea" id="RHEA:27643"/>
    </physiologicalReaction>
</comment>
<evidence type="ECO:0000256" key="5">
    <source>
        <dbReference type="ARBA" id="ARBA00022801"/>
    </source>
</evidence>
<dbReference type="InterPro" id="IPR003730">
    <property type="entry name" value="Cu_polyphenol_OxRdtase"/>
</dbReference>
<dbReference type="Pfam" id="PF02578">
    <property type="entry name" value="Cu-oxidase_4"/>
    <property type="match status" value="1"/>
</dbReference>
<comment type="similarity">
    <text evidence="2 10">Belongs to the purine nucleoside phosphorylase YfiH/LACC1 family.</text>
</comment>
<sequence length="256" mass="27155">MMLRSSTLVALPGVRHAFFTRRGGVSEGVWASLNVGLRSGDDPWRVARNRTLAAEALGVPAERLVTARQVHGTVALKVCRPWDNAAAPEADALVTDRPGLLLGVLTADCGPLLLADPEAEVVGAAHAGWKGALAGVVEATVAAMIELGADPARITAALGPCIGRTSYEVGPEFVARFAETDAASATFFTPAPGRVKALFDLKGYIGARLRRAGVERIELLPHDTCAEEDLFFSFRRTTQRGEERFGLQLSAIVLEG</sequence>
<evidence type="ECO:0000256" key="10">
    <source>
        <dbReference type="RuleBase" id="RU361274"/>
    </source>
</evidence>
<keyword evidence="12" id="KW-1185">Reference proteome</keyword>
<dbReference type="Gene3D" id="3.60.140.10">
    <property type="entry name" value="CNF1/YfiH-like putative cysteine hydrolases"/>
    <property type="match status" value="1"/>
</dbReference>
<evidence type="ECO:0000256" key="7">
    <source>
        <dbReference type="ARBA" id="ARBA00047989"/>
    </source>
</evidence>
<dbReference type="CDD" id="cd16833">
    <property type="entry name" value="YfiH"/>
    <property type="match status" value="1"/>
</dbReference>
<evidence type="ECO:0000256" key="8">
    <source>
        <dbReference type="ARBA" id="ARBA00048968"/>
    </source>
</evidence>
<dbReference type="EMBL" id="JBBLZC010000008">
    <property type="protein sequence ID" value="MEK0083458.1"/>
    <property type="molecule type" value="Genomic_DNA"/>
</dbReference>
<dbReference type="InterPro" id="IPR011324">
    <property type="entry name" value="Cytotoxic_necrot_fac-like_cat"/>
</dbReference>
<reference evidence="11 12" key="1">
    <citation type="submission" date="2024-01" db="EMBL/GenBank/DDBJ databases">
        <title>Multi-omics insights into the function and evolution of sodium benzoate biodegradation pathways in Benzoatithermus flavus gen. nov., sp. nov. from hot spring.</title>
        <authorList>
            <person name="Hu C.-J."/>
            <person name="Li W.-J."/>
        </authorList>
    </citation>
    <scope>NUCLEOTIDE SEQUENCE [LARGE SCALE GENOMIC DNA]</scope>
    <source>
        <strain evidence="11 12">SYSU G07066</strain>
    </source>
</reference>
<keyword evidence="5" id="KW-0378">Hydrolase</keyword>
<dbReference type="SUPFAM" id="SSF64438">
    <property type="entry name" value="CNF1/YfiH-like putative cysteine hydrolases"/>
    <property type="match status" value="1"/>
</dbReference>
<dbReference type="PANTHER" id="PTHR30616:SF2">
    <property type="entry name" value="PURINE NUCLEOSIDE PHOSPHORYLASE LACC1"/>
    <property type="match status" value="1"/>
</dbReference>
<comment type="catalytic activity">
    <reaction evidence="1">
        <text>inosine + phosphate = alpha-D-ribose 1-phosphate + hypoxanthine</text>
        <dbReference type="Rhea" id="RHEA:27646"/>
        <dbReference type="ChEBI" id="CHEBI:17368"/>
        <dbReference type="ChEBI" id="CHEBI:17596"/>
        <dbReference type="ChEBI" id="CHEBI:43474"/>
        <dbReference type="ChEBI" id="CHEBI:57720"/>
        <dbReference type="EC" id="2.4.2.1"/>
    </reaction>
    <physiologicalReaction direction="left-to-right" evidence="1">
        <dbReference type="Rhea" id="RHEA:27647"/>
    </physiologicalReaction>
</comment>
<evidence type="ECO:0000256" key="6">
    <source>
        <dbReference type="ARBA" id="ARBA00022833"/>
    </source>
</evidence>
<evidence type="ECO:0000256" key="1">
    <source>
        <dbReference type="ARBA" id="ARBA00000553"/>
    </source>
</evidence>
<evidence type="ECO:0000256" key="2">
    <source>
        <dbReference type="ARBA" id="ARBA00007353"/>
    </source>
</evidence>
<evidence type="ECO:0000256" key="3">
    <source>
        <dbReference type="ARBA" id="ARBA00022679"/>
    </source>
</evidence>
<keyword evidence="3" id="KW-0808">Transferase</keyword>
<organism evidence="11 12">
    <name type="scientific">Benzoatithermus flavus</name>
    <dbReference type="NCBI Taxonomy" id="3108223"/>
    <lineage>
        <taxon>Bacteria</taxon>
        <taxon>Pseudomonadati</taxon>
        <taxon>Pseudomonadota</taxon>
        <taxon>Alphaproteobacteria</taxon>
        <taxon>Geminicoccales</taxon>
        <taxon>Geminicoccaceae</taxon>
        <taxon>Benzoatithermus</taxon>
    </lineage>
</organism>
<dbReference type="Proteomes" id="UP001375743">
    <property type="component" value="Unassembled WGS sequence"/>
</dbReference>
<gene>
    <name evidence="11" type="primary">pgeF</name>
    <name evidence="11" type="ORF">U1T56_09870</name>
</gene>
<accession>A0ABU8XQJ9</accession>
<comment type="catalytic activity">
    <reaction evidence="7">
        <text>adenosine + H2O + H(+) = inosine + NH4(+)</text>
        <dbReference type="Rhea" id="RHEA:24408"/>
        <dbReference type="ChEBI" id="CHEBI:15377"/>
        <dbReference type="ChEBI" id="CHEBI:15378"/>
        <dbReference type="ChEBI" id="CHEBI:16335"/>
        <dbReference type="ChEBI" id="CHEBI:17596"/>
        <dbReference type="ChEBI" id="CHEBI:28938"/>
        <dbReference type="EC" id="3.5.4.4"/>
    </reaction>
    <physiologicalReaction direction="left-to-right" evidence="7">
        <dbReference type="Rhea" id="RHEA:24409"/>
    </physiologicalReaction>
</comment>
<evidence type="ECO:0000313" key="12">
    <source>
        <dbReference type="Proteomes" id="UP001375743"/>
    </source>
</evidence>
<dbReference type="RefSeq" id="WP_418159307.1">
    <property type="nucleotide sequence ID" value="NZ_JBBLZC010000008.1"/>
</dbReference>
<keyword evidence="4" id="KW-0479">Metal-binding</keyword>
<evidence type="ECO:0000256" key="9">
    <source>
        <dbReference type="ARBA" id="ARBA00049893"/>
    </source>
</evidence>
<keyword evidence="6" id="KW-0862">Zinc</keyword>
<comment type="caution">
    <text evidence="11">The sequence shown here is derived from an EMBL/GenBank/DDBJ whole genome shotgun (WGS) entry which is preliminary data.</text>
</comment>
<name>A0ABU8XQJ9_9PROT</name>
<evidence type="ECO:0000313" key="11">
    <source>
        <dbReference type="EMBL" id="MEK0083458.1"/>
    </source>
</evidence>
<evidence type="ECO:0000256" key="4">
    <source>
        <dbReference type="ARBA" id="ARBA00022723"/>
    </source>
</evidence>
<proteinExistence type="inferred from homology"/>
<protein>
    <recommendedName>
        <fullName evidence="10">Purine nucleoside phosphorylase</fullName>
    </recommendedName>
</protein>